<proteinExistence type="predicted"/>
<keyword evidence="3" id="KW-1185">Reference proteome</keyword>
<dbReference type="AlphaFoldDB" id="A0A8C5M860"/>
<dbReference type="OrthoDB" id="439808at2759"/>
<name>A0A8C5M860_9ANUR</name>
<dbReference type="GO" id="GO:0003676">
    <property type="term" value="F:nucleic acid binding"/>
    <property type="evidence" value="ECO:0007669"/>
    <property type="project" value="InterPro"/>
</dbReference>
<protein>
    <submittedName>
        <fullName evidence="2">Uncharacterized protein</fullName>
    </submittedName>
</protein>
<feature type="compositionally biased region" description="Basic and acidic residues" evidence="1">
    <location>
        <begin position="1"/>
        <end position="13"/>
    </location>
</feature>
<dbReference type="Proteomes" id="UP000694569">
    <property type="component" value="Unplaced"/>
</dbReference>
<feature type="compositionally biased region" description="Basic residues" evidence="1">
    <location>
        <begin position="14"/>
        <end position="30"/>
    </location>
</feature>
<feature type="region of interest" description="Disordered" evidence="1">
    <location>
        <begin position="1"/>
        <end position="62"/>
    </location>
</feature>
<accession>A0A8C5M860</accession>
<organism evidence="2 3">
    <name type="scientific">Leptobrachium leishanense</name>
    <name type="common">Leishan spiny toad</name>
    <dbReference type="NCBI Taxonomy" id="445787"/>
    <lineage>
        <taxon>Eukaryota</taxon>
        <taxon>Metazoa</taxon>
        <taxon>Chordata</taxon>
        <taxon>Craniata</taxon>
        <taxon>Vertebrata</taxon>
        <taxon>Euteleostomi</taxon>
        <taxon>Amphibia</taxon>
        <taxon>Batrachia</taxon>
        <taxon>Anura</taxon>
        <taxon>Pelobatoidea</taxon>
        <taxon>Megophryidae</taxon>
        <taxon>Leptobrachium</taxon>
    </lineage>
</organism>
<evidence type="ECO:0000313" key="3">
    <source>
        <dbReference type="Proteomes" id="UP000694569"/>
    </source>
</evidence>
<sequence length="213" mass="25113">MSDSERNNYDGRGSRSHSKSRSHSHRRTSHSRFYTPDYRRRRSRSHSPMCNRRRHNGSRANPDQNSCVSVFGLSLYTMERYIREVFSCYGFLSGVNRICFFLFCLHRGFKKGRMDHANSMELDGRRKWVECSITKRAYTPTPGRISYHVIDNSTEDLNVLFDGRRKSSRNQYKSMVSSCPINNGLYLYLVPGENRHTKYKSKKKKKNFANKIR</sequence>
<dbReference type="Ensembl" id="ENSLLET00000008499.1">
    <property type="protein sequence ID" value="ENSLLEP00000008170.1"/>
    <property type="gene ID" value="ENSLLEG00000005090.1"/>
</dbReference>
<dbReference type="SUPFAM" id="SSF54928">
    <property type="entry name" value="RNA-binding domain, RBD"/>
    <property type="match status" value="1"/>
</dbReference>
<dbReference type="GeneTree" id="ENSGT00940000157167"/>
<evidence type="ECO:0000313" key="2">
    <source>
        <dbReference type="Ensembl" id="ENSLLEP00000008170.1"/>
    </source>
</evidence>
<feature type="compositionally biased region" description="Basic residues" evidence="1">
    <location>
        <begin position="39"/>
        <end position="57"/>
    </location>
</feature>
<reference evidence="2" key="2">
    <citation type="submission" date="2025-09" db="UniProtKB">
        <authorList>
            <consortium name="Ensembl"/>
        </authorList>
    </citation>
    <scope>IDENTIFICATION</scope>
</reference>
<reference evidence="2" key="1">
    <citation type="submission" date="2025-08" db="UniProtKB">
        <authorList>
            <consortium name="Ensembl"/>
        </authorList>
    </citation>
    <scope>IDENTIFICATION</scope>
</reference>
<evidence type="ECO:0000256" key="1">
    <source>
        <dbReference type="SAM" id="MobiDB-lite"/>
    </source>
</evidence>
<dbReference type="InterPro" id="IPR035979">
    <property type="entry name" value="RBD_domain_sf"/>
</dbReference>